<accession>A0A4R7ZF51</accession>
<dbReference type="Proteomes" id="UP000294743">
    <property type="component" value="Unassembled WGS sequence"/>
</dbReference>
<dbReference type="GO" id="GO:1901135">
    <property type="term" value="P:carbohydrate derivative metabolic process"/>
    <property type="evidence" value="ECO:0007669"/>
    <property type="project" value="InterPro"/>
</dbReference>
<dbReference type="InterPro" id="IPR050099">
    <property type="entry name" value="SIS_GmhA/DiaA_subfam"/>
</dbReference>
<dbReference type="InterPro" id="IPR046348">
    <property type="entry name" value="SIS_dom_sf"/>
</dbReference>
<dbReference type="NCBIfam" id="NF002805">
    <property type="entry name" value="PRK02947.1"/>
    <property type="match status" value="1"/>
</dbReference>
<dbReference type="Pfam" id="PF13580">
    <property type="entry name" value="SIS_2"/>
    <property type="match status" value="1"/>
</dbReference>
<dbReference type="PANTHER" id="PTHR30390">
    <property type="entry name" value="SEDOHEPTULOSE 7-PHOSPHATE ISOMERASE / DNAA INITIATOR-ASSOCIATING FACTOR FOR REPLICATION INITIATION"/>
    <property type="match status" value="1"/>
</dbReference>
<dbReference type="SUPFAM" id="SSF53697">
    <property type="entry name" value="SIS domain"/>
    <property type="match status" value="1"/>
</dbReference>
<evidence type="ECO:0000259" key="1">
    <source>
        <dbReference type="PROSITE" id="PS51464"/>
    </source>
</evidence>
<gene>
    <name evidence="2" type="ORF">EDD63_12631</name>
</gene>
<dbReference type="GO" id="GO:0097367">
    <property type="term" value="F:carbohydrate derivative binding"/>
    <property type="evidence" value="ECO:0007669"/>
    <property type="project" value="InterPro"/>
</dbReference>
<reference evidence="2 3" key="1">
    <citation type="submission" date="2019-03" db="EMBL/GenBank/DDBJ databases">
        <title>Genomic Encyclopedia of Type Strains, Phase IV (KMG-IV): sequencing the most valuable type-strain genomes for metagenomic binning, comparative biology and taxonomic classification.</title>
        <authorList>
            <person name="Goeker M."/>
        </authorList>
    </citation>
    <scope>NUCLEOTIDE SEQUENCE [LARGE SCALE GENOMIC DNA]</scope>
    <source>
        <strain evidence="2 3">DSM 28867</strain>
    </source>
</reference>
<proteinExistence type="predicted"/>
<evidence type="ECO:0000313" key="2">
    <source>
        <dbReference type="EMBL" id="TDW16267.1"/>
    </source>
</evidence>
<dbReference type="CDD" id="cd05013">
    <property type="entry name" value="SIS_RpiR"/>
    <property type="match status" value="1"/>
</dbReference>
<comment type="caution">
    <text evidence="2">The sequence shown here is derived from an EMBL/GenBank/DDBJ whole genome shotgun (WGS) entry which is preliminary data.</text>
</comment>
<dbReference type="EMBL" id="SODD01000026">
    <property type="protein sequence ID" value="TDW16267.1"/>
    <property type="molecule type" value="Genomic_DNA"/>
</dbReference>
<dbReference type="AlphaFoldDB" id="A0A4R7ZF51"/>
<organism evidence="2 3">
    <name type="scientific">Breznakia blatticola</name>
    <dbReference type="NCBI Taxonomy" id="1754012"/>
    <lineage>
        <taxon>Bacteria</taxon>
        <taxon>Bacillati</taxon>
        <taxon>Bacillota</taxon>
        <taxon>Erysipelotrichia</taxon>
        <taxon>Erysipelotrichales</taxon>
        <taxon>Erysipelotrichaceae</taxon>
        <taxon>Breznakia</taxon>
    </lineage>
</organism>
<dbReference type="Gene3D" id="3.40.50.10490">
    <property type="entry name" value="Glucose-6-phosphate isomerase like protein, domain 1"/>
    <property type="match status" value="1"/>
</dbReference>
<name>A0A4R7ZF51_9FIRM</name>
<dbReference type="InterPro" id="IPR035472">
    <property type="entry name" value="RpiR-like_SIS"/>
</dbReference>
<evidence type="ECO:0000313" key="3">
    <source>
        <dbReference type="Proteomes" id="UP000294743"/>
    </source>
</evidence>
<dbReference type="RefSeq" id="WP_134170081.1">
    <property type="nucleotide sequence ID" value="NZ_SODD01000026.1"/>
</dbReference>
<sequence>MKFAYFDNINELLKLVEEKEHDGMEASVNLLYECIQRKNSIYTFGASHAGIISEELFYRAGGLMLFNPIFGREMMLDTSPITLTSQMERTVGYGTALANSKVNFKKGDVLIVHSVSGRNPVALDVAEVAKAAGVHIIVITNVVYSKSTTSRHPNGKRLFEYGDIVLDNHGDIGDACVSIEGLEQKVSPTSTIIASSMMHAIVASLTQKLVDTGMKKPPIFYSANLDGGDQSNQELYKLYKDEIHYKF</sequence>
<dbReference type="OrthoDB" id="9805185at2"/>
<dbReference type="PANTHER" id="PTHR30390:SF7">
    <property type="entry name" value="PHOSPHOHEPTOSE ISOMERASE"/>
    <property type="match status" value="1"/>
</dbReference>
<dbReference type="PROSITE" id="PS51464">
    <property type="entry name" value="SIS"/>
    <property type="match status" value="1"/>
</dbReference>
<keyword evidence="3" id="KW-1185">Reference proteome</keyword>
<dbReference type="InterPro" id="IPR001347">
    <property type="entry name" value="SIS_dom"/>
</dbReference>
<protein>
    <submittedName>
        <fullName evidence="2">Putative phosphosugar-binding protein</fullName>
    </submittedName>
</protein>
<feature type="domain" description="SIS" evidence="1">
    <location>
        <begin position="31"/>
        <end position="219"/>
    </location>
</feature>